<dbReference type="EMBL" id="JACHHJ010000002">
    <property type="protein sequence ID" value="MBB6449725.1"/>
    <property type="molecule type" value="Genomic_DNA"/>
</dbReference>
<evidence type="ECO:0000313" key="3">
    <source>
        <dbReference type="Proteomes" id="UP000568839"/>
    </source>
</evidence>
<dbReference type="Proteomes" id="UP000568839">
    <property type="component" value="Unassembled WGS sequence"/>
</dbReference>
<dbReference type="GO" id="GO:0006313">
    <property type="term" value="P:DNA transposition"/>
    <property type="evidence" value="ECO:0007669"/>
    <property type="project" value="InterPro"/>
</dbReference>
<protein>
    <recommendedName>
        <fullName evidence="1">Transposase IS110-like N-terminal domain-containing protein</fullName>
    </recommendedName>
</protein>
<name>A0A841PZA3_9BACL</name>
<dbReference type="GO" id="GO:0003677">
    <property type="term" value="F:DNA binding"/>
    <property type="evidence" value="ECO:0007669"/>
    <property type="project" value="InterPro"/>
</dbReference>
<sequence>MGNQPNLKNKTISKEPLIVGIDHFKETNFARSFDCYDGHLSKRLAFNNDIDGFHRLVDWITATNVDRSRQVILGMAETNNHWMNIAYYAKSKGFLPVIVNPAHIKESKEFSDPSLFNNEFTYVITQLIKNSHYTIPNLPEGIYAELQQGIRVRNDLLSKLQDTRKQIDEWIDYYFPELTTLFNNWECNDVIHALTYLPLPEDIMGMNTENIALIWKLSLKKADLLKQTAQRSVGVTQGTKMVQVEINMLMSQYRILKNQWTQVDHYVKEYICYS</sequence>
<accession>A0A841PZA3</accession>
<dbReference type="Pfam" id="PF01548">
    <property type="entry name" value="DEDD_Tnp_IS110"/>
    <property type="match status" value="1"/>
</dbReference>
<dbReference type="RefSeq" id="WP_184403692.1">
    <property type="nucleotide sequence ID" value="NZ_JACHHJ010000002.1"/>
</dbReference>
<dbReference type="AlphaFoldDB" id="A0A841PZA3"/>
<proteinExistence type="predicted"/>
<comment type="caution">
    <text evidence="2">The sequence shown here is derived from an EMBL/GenBank/DDBJ whole genome shotgun (WGS) entry which is preliminary data.</text>
</comment>
<gene>
    <name evidence="2" type="ORF">HNR44_001703</name>
</gene>
<keyword evidence="3" id="KW-1185">Reference proteome</keyword>
<evidence type="ECO:0000259" key="1">
    <source>
        <dbReference type="Pfam" id="PF01548"/>
    </source>
</evidence>
<dbReference type="GO" id="GO:0004803">
    <property type="term" value="F:transposase activity"/>
    <property type="evidence" value="ECO:0007669"/>
    <property type="project" value="InterPro"/>
</dbReference>
<organism evidence="2 3">
    <name type="scientific">Geomicrobium halophilum</name>
    <dbReference type="NCBI Taxonomy" id="549000"/>
    <lineage>
        <taxon>Bacteria</taxon>
        <taxon>Bacillati</taxon>
        <taxon>Bacillota</taxon>
        <taxon>Bacilli</taxon>
        <taxon>Bacillales</taxon>
        <taxon>Geomicrobium</taxon>
    </lineage>
</organism>
<evidence type="ECO:0000313" key="2">
    <source>
        <dbReference type="EMBL" id="MBB6449725.1"/>
    </source>
</evidence>
<reference evidence="2 3" key="1">
    <citation type="submission" date="2020-08" db="EMBL/GenBank/DDBJ databases">
        <title>Genomic Encyclopedia of Type Strains, Phase IV (KMG-IV): sequencing the most valuable type-strain genomes for metagenomic binning, comparative biology and taxonomic classification.</title>
        <authorList>
            <person name="Goeker M."/>
        </authorList>
    </citation>
    <scope>NUCLEOTIDE SEQUENCE [LARGE SCALE GENOMIC DNA]</scope>
    <source>
        <strain evidence="2 3">DSM 21769</strain>
    </source>
</reference>
<feature type="domain" description="Transposase IS110-like N-terminal" evidence="1">
    <location>
        <begin position="19"/>
        <end position="176"/>
    </location>
</feature>
<dbReference type="InterPro" id="IPR002525">
    <property type="entry name" value="Transp_IS110-like_N"/>
</dbReference>